<keyword evidence="2" id="KW-0472">Membrane</keyword>
<dbReference type="EMBL" id="VLKF01000001">
    <property type="protein sequence ID" value="TWH73924.1"/>
    <property type="molecule type" value="Genomic_DNA"/>
</dbReference>
<evidence type="ECO:0000256" key="1">
    <source>
        <dbReference type="SAM" id="MobiDB-lite"/>
    </source>
</evidence>
<evidence type="ECO:0000256" key="2">
    <source>
        <dbReference type="SAM" id="Phobius"/>
    </source>
</evidence>
<reference evidence="3 4" key="1">
    <citation type="submission" date="2019-07" db="EMBL/GenBank/DDBJ databases">
        <title>R&amp;d 2014.</title>
        <authorList>
            <person name="Klenk H.-P."/>
        </authorList>
    </citation>
    <scope>NUCLEOTIDE SEQUENCE [LARGE SCALE GENOMIC DNA]</scope>
    <source>
        <strain evidence="3 4">DSM 45764</strain>
    </source>
</reference>
<dbReference type="RefSeq" id="WP_243731035.1">
    <property type="nucleotide sequence ID" value="NZ_VLKF01000001.1"/>
</dbReference>
<evidence type="ECO:0000313" key="3">
    <source>
        <dbReference type="EMBL" id="TWH73924.1"/>
    </source>
</evidence>
<keyword evidence="2" id="KW-1133">Transmembrane helix</keyword>
<keyword evidence="2" id="KW-0812">Transmembrane</keyword>
<feature type="transmembrane region" description="Helical" evidence="2">
    <location>
        <begin position="23"/>
        <end position="45"/>
    </location>
</feature>
<dbReference type="Proteomes" id="UP000321490">
    <property type="component" value="Unassembled WGS sequence"/>
</dbReference>
<dbReference type="Pfam" id="PF12028">
    <property type="entry name" value="DUF3515"/>
    <property type="match status" value="1"/>
</dbReference>
<feature type="compositionally biased region" description="Acidic residues" evidence="1">
    <location>
        <begin position="49"/>
        <end position="58"/>
    </location>
</feature>
<organism evidence="3 4">
    <name type="scientific">Modestobacter roseus</name>
    <dbReference type="NCBI Taxonomy" id="1181884"/>
    <lineage>
        <taxon>Bacteria</taxon>
        <taxon>Bacillati</taxon>
        <taxon>Actinomycetota</taxon>
        <taxon>Actinomycetes</taxon>
        <taxon>Geodermatophilales</taxon>
        <taxon>Geodermatophilaceae</taxon>
        <taxon>Modestobacter</taxon>
    </lineage>
</organism>
<evidence type="ECO:0000313" key="4">
    <source>
        <dbReference type="Proteomes" id="UP000321490"/>
    </source>
</evidence>
<dbReference type="InterPro" id="IPR021903">
    <property type="entry name" value="DUF3515"/>
</dbReference>
<protein>
    <submittedName>
        <fullName evidence="3">Uncharacterized protein DUF3515</fullName>
    </submittedName>
</protein>
<proteinExistence type="predicted"/>
<keyword evidence="4" id="KW-1185">Reference proteome</keyword>
<feature type="region of interest" description="Disordered" evidence="1">
    <location>
        <begin position="48"/>
        <end position="75"/>
    </location>
</feature>
<accession>A0A562ITQ1</accession>
<sequence>MSTAPDAPADPAPSPAPDPLRRAALIALAVAVPLVAALLVVVNVVGGNEEPDGDDDAVAEISGTTSAPRGDLPPVEVDTPEVTPEAELACPVLMDQLPLELAGETSRMVNSDSVFAYAWGDPAQVLICGVDPVTAGQPDTTEIQLSGVQWLVDTSAPEANVWTTVDRLVPVQVTVPESADSSLPQALSPIIATTLPVTDPSATD</sequence>
<name>A0A562ITQ1_9ACTN</name>
<gene>
    <name evidence="3" type="ORF">JD78_02453</name>
</gene>
<comment type="caution">
    <text evidence="3">The sequence shown here is derived from an EMBL/GenBank/DDBJ whole genome shotgun (WGS) entry which is preliminary data.</text>
</comment>
<dbReference type="AlphaFoldDB" id="A0A562ITQ1"/>